<evidence type="ECO:0000256" key="4">
    <source>
        <dbReference type="ARBA" id="ARBA00022777"/>
    </source>
</evidence>
<dbReference type="SUPFAM" id="SSF142764">
    <property type="entry name" value="YgbK-like"/>
    <property type="match status" value="1"/>
</dbReference>
<dbReference type="GO" id="GO:0016301">
    <property type="term" value="F:kinase activity"/>
    <property type="evidence" value="ECO:0007669"/>
    <property type="project" value="UniProtKB-KW"/>
</dbReference>
<feature type="domain" description="Four-carbon acid sugar kinase nucleotide binding" evidence="8">
    <location>
        <begin position="310"/>
        <end position="477"/>
    </location>
</feature>
<dbReference type="Pfam" id="PF07005">
    <property type="entry name" value="SBD_N"/>
    <property type="match status" value="1"/>
</dbReference>
<feature type="domain" description="Four-carbon acid sugar kinase N-terminal" evidence="7">
    <location>
        <begin position="45"/>
        <end position="284"/>
    </location>
</feature>
<dbReference type="InterPro" id="IPR042213">
    <property type="entry name" value="NBD_C_sf"/>
</dbReference>
<keyword evidence="2" id="KW-0808">Transferase</keyword>
<organism evidence="9 10">
    <name type="scientific">Lacisediminihabitans changchengi</name>
    <dbReference type="NCBI Taxonomy" id="2787634"/>
    <lineage>
        <taxon>Bacteria</taxon>
        <taxon>Bacillati</taxon>
        <taxon>Actinomycetota</taxon>
        <taxon>Actinomycetes</taxon>
        <taxon>Micrococcales</taxon>
        <taxon>Microbacteriaceae</taxon>
        <taxon>Lacisediminihabitans</taxon>
    </lineage>
</organism>
<accession>A0A934SMI5</accession>
<comment type="caution">
    <text evidence="9">The sequence shown here is derived from an EMBL/GenBank/DDBJ whole genome shotgun (WGS) entry which is preliminary data.</text>
</comment>
<dbReference type="Pfam" id="PF17042">
    <property type="entry name" value="NBD_C"/>
    <property type="match status" value="1"/>
</dbReference>
<dbReference type="Gene3D" id="3.40.50.10840">
    <property type="entry name" value="Putative sugar-binding, N-terminal domain"/>
    <property type="match status" value="1"/>
</dbReference>
<dbReference type="InterPro" id="IPR010737">
    <property type="entry name" value="4-carb_acid_sugar_kinase_N"/>
</dbReference>
<dbReference type="Proteomes" id="UP000636458">
    <property type="component" value="Unassembled WGS sequence"/>
</dbReference>
<comment type="similarity">
    <text evidence="1">Belongs to the four-carbon acid sugar kinase family.</text>
</comment>
<evidence type="ECO:0000256" key="3">
    <source>
        <dbReference type="ARBA" id="ARBA00022741"/>
    </source>
</evidence>
<evidence type="ECO:0008006" key="11">
    <source>
        <dbReference type="Google" id="ProtNLM"/>
    </source>
</evidence>
<dbReference type="Gene3D" id="3.40.980.20">
    <property type="entry name" value="Four-carbon acid sugar kinase, nucleotide binding domain"/>
    <property type="match status" value="1"/>
</dbReference>
<gene>
    <name evidence="9" type="ORF">IV501_08710</name>
</gene>
<dbReference type="InterPro" id="IPR031475">
    <property type="entry name" value="NBD_C"/>
</dbReference>
<reference evidence="9" key="1">
    <citation type="submission" date="2021-01" db="EMBL/GenBank/DDBJ databases">
        <title>Lacisediminihabitans sp. nov. strain G11-30, isolated from Antarctic Soil.</title>
        <authorList>
            <person name="Li J."/>
        </authorList>
    </citation>
    <scope>NUCLEOTIDE SEQUENCE</scope>
    <source>
        <strain evidence="9">G11-30</strain>
    </source>
</reference>
<evidence type="ECO:0000256" key="6">
    <source>
        <dbReference type="ARBA" id="ARBA00023277"/>
    </source>
</evidence>
<evidence type="ECO:0000256" key="2">
    <source>
        <dbReference type="ARBA" id="ARBA00022679"/>
    </source>
</evidence>
<dbReference type="EMBL" id="JAEPES010000003">
    <property type="protein sequence ID" value="MBK4347712.1"/>
    <property type="molecule type" value="Genomic_DNA"/>
</dbReference>
<proteinExistence type="inferred from homology"/>
<keyword evidence="10" id="KW-1185">Reference proteome</keyword>
<evidence type="ECO:0000259" key="8">
    <source>
        <dbReference type="Pfam" id="PF17042"/>
    </source>
</evidence>
<dbReference type="RefSeq" id="WP_200556311.1">
    <property type="nucleotide sequence ID" value="NZ_JAEPES010000003.1"/>
</dbReference>
<keyword evidence="6" id="KW-0119">Carbohydrate metabolism</keyword>
<evidence type="ECO:0000313" key="9">
    <source>
        <dbReference type="EMBL" id="MBK4347712.1"/>
    </source>
</evidence>
<protein>
    <recommendedName>
        <fullName evidence="11">Four-carbon acid sugar kinase family protein</fullName>
    </recommendedName>
</protein>
<name>A0A934SMI5_9MICO</name>
<evidence type="ECO:0000256" key="5">
    <source>
        <dbReference type="ARBA" id="ARBA00022840"/>
    </source>
</evidence>
<keyword evidence="5" id="KW-0067">ATP-binding</keyword>
<keyword evidence="3" id="KW-0547">Nucleotide-binding</keyword>
<dbReference type="AlphaFoldDB" id="A0A934SMI5"/>
<dbReference type="GO" id="GO:0005524">
    <property type="term" value="F:ATP binding"/>
    <property type="evidence" value="ECO:0007669"/>
    <property type="project" value="UniProtKB-KW"/>
</dbReference>
<dbReference type="InterPro" id="IPR037051">
    <property type="entry name" value="4-carb_acid_sugar_kinase_N_sf"/>
</dbReference>
<evidence type="ECO:0000259" key="7">
    <source>
        <dbReference type="Pfam" id="PF07005"/>
    </source>
</evidence>
<sequence>MTRRAETGAATEMSVLRTLAPDPLVIDDARRKIREANRAAGTRVVFLDDDPTGSQSVQGVPVLTRWRPDDLRWAFAQPASGFFILTNTRGLNDSEAASTVREVAAVIDRVAADLDVRYSLVTRSDSTLRGHYPLETDVLLEMGLQEGRPYDALLIAPAYIAAGRVTASDVHYVQEGHTFVPVGQTSYARDATFGFHSSDIREYVEEKTDGRIAAGDVRSLSLEDIRVGGPQRVRDIILSCSGAVPVIINALDDSDLDVVTLGLLLAEQSGARVLCRTGPSFVASRLGMAGRDPLSHAEIFAVGERSGNGLVVVGSHVELTSRQVSCLIDRLPEIETVELDVPRLLDPLQADAEVERCSVALTAALRRTDALLVSSRRQVTGDSGHSSLVIAQTVSQALVDLTRRVVQDVPLKWVLAKGGITSSDIATEGLGIRRALVAGQLFDGIVSVWLNDGEGGRGLEGLPYVVFAGNVGDEGTLADAVSMLRGSSPMRA</sequence>
<evidence type="ECO:0000256" key="1">
    <source>
        <dbReference type="ARBA" id="ARBA00005715"/>
    </source>
</evidence>
<keyword evidence="4" id="KW-0418">Kinase</keyword>
<evidence type="ECO:0000313" key="10">
    <source>
        <dbReference type="Proteomes" id="UP000636458"/>
    </source>
</evidence>